<dbReference type="Proteomes" id="UP000028194">
    <property type="component" value="Chromosome"/>
</dbReference>
<reference evidence="2 3" key="1">
    <citation type="journal article" date="2014" name="PLoS ONE">
        <title>Genome Sequence of Candidatus Nitrososphaera evergladensis from Group I.1b Enriched from Everglades Soil Reveals Novel Genomic Features of the Ammonia-Oxidizing Archaea.</title>
        <authorList>
            <person name="Zhalnina K.V."/>
            <person name="Dias R."/>
            <person name="Leonard M.T."/>
            <person name="Dorr de Quadros P."/>
            <person name="Camargo F.A."/>
            <person name="Drew J.C."/>
            <person name="Farmerie W.G."/>
            <person name="Daroub S.H."/>
            <person name="Triplett E.W."/>
        </authorList>
    </citation>
    <scope>NUCLEOTIDE SEQUENCE [LARGE SCALE GENOMIC DNA]</scope>
    <source>
        <strain evidence="2 3">SR1</strain>
    </source>
</reference>
<feature type="transmembrane region" description="Helical" evidence="1">
    <location>
        <begin position="81"/>
        <end position="100"/>
    </location>
</feature>
<feature type="transmembrane region" description="Helical" evidence="1">
    <location>
        <begin position="6"/>
        <end position="31"/>
    </location>
</feature>
<keyword evidence="1" id="KW-1133">Transmembrane helix</keyword>
<dbReference type="RefSeq" id="WP_148699698.1">
    <property type="nucleotide sequence ID" value="NZ_CP007174.1"/>
</dbReference>
<keyword evidence="1" id="KW-0472">Membrane</keyword>
<dbReference type="HOGENOM" id="CLU_2067696_0_0_2"/>
<evidence type="ECO:0000256" key="1">
    <source>
        <dbReference type="SAM" id="Phobius"/>
    </source>
</evidence>
<protein>
    <submittedName>
        <fullName evidence="2">Uncharacterized protein</fullName>
    </submittedName>
</protein>
<gene>
    <name evidence="2" type="ORF">NTE_00719</name>
</gene>
<dbReference type="AlphaFoldDB" id="A0A075MU31"/>
<dbReference type="OrthoDB" id="384116at2157"/>
<dbReference type="EMBL" id="CP007174">
    <property type="protein sequence ID" value="AIF82799.1"/>
    <property type="molecule type" value="Genomic_DNA"/>
</dbReference>
<keyword evidence="1" id="KW-0812">Transmembrane</keyword>
<sequence>MTTETAAFVSIFTGNITLILLVVALGIFGWLTARAKDIKGFQFQIFLFIVIWIVGEIADLMQEQMSGWIPLFSHYHEIGMYIHVLAMALLSAMLWTRFYLSRRSGKMIEDDSLHDGEE</sequence>
<dbReference type="GeneID" id="41596571"/>
<proteinExistence type="predicted"/>
<dbReference type="KEGG" id="nev:NTE_00719"/>
<accession>A0A075MU31</accession>
<evidence type="ECO:0000313" key="3">
    <source>
        <dbReference type="Proteomes" id="UP000028194"/>
    </source>
</evidence>
<keyword evidence="3" id="KW-1185">Reference proteome</keyword>
<evidence type="ECO:0000313" key="2">
    <source>
        <dbReference type="EMBL" id="AIF82799.1"/>
    </source>
</evidence>
<dbReference type="STRING" id="1459636.NTE_00719"/>
<name>A0A075MU31_9ARCH</name>
<feature type="transmembrane region" description="Helical" evidence="1">
    <location>
        <begin position="43"/>
        <end position="61"/>
    </location>
</feature>
<organism evidence="2 3">
    <name type="scientific">Candidatus Nitrososphaera evergladensis SR1</name>
    <dbReference type="NCBI Taxonomy" id="1459636"/>
    <lineage>
        <taxon>Archaea</taxon>
        <taxon>Nitrososphaerota</taxon>
        <taxon>Nitrososphaeria</taxon>
        <taxon>Nitrososphaerales</taxon>
        <taxon>Nitrososphaeraceae</taxon>
        <taxon>Nitrososphaera</taxon>
    </lineage>
</organism>